<gene>
    <name evidence="1" type="ORF">B0H16DRAFT_692176</name>
</gene>
<dbReference type="AlphaFoldDB" id="A0AAD7M8D1"/>
<evidence type="ECO:0008006" key="3">
    <source>
        <dbReference type="Google" id="ProtNLM"/>
    </source>
</evidence>
<sequence>MHSYFDASMAQVSSFPLDLERHIFETVAALEPAMIPSLLRVCRRIHSWLEPLLFRVVVLDKGHKMLSAVKSRSPEVLRAGVRHLFLDEAGGGCESWPGLFSHCAKLTQVELWLGPEGVTPYLPALSNLRLQSLALMLLPHHQFPLTQRLFLSVTHLDILLTSDVPGVWADWAHLAALPALTHLCLGKDILGPILPQLVVQCPRLIVICTALGSATQADRFADTLPVDDVRVVVRIVLDYLVDWERGARSGDDFWARAERFIAHKRRGEIYAQCRTLF</sequence>
<organism evidence="1 2">
    <name type="scientific">Mycena metata</name>
    <dbReference type="NCBI Taxonomy" id="1033252"/>
    <lineage>
        <taxon>Eukaryota</taxon>
        <taxon>Fungi</taxon>
        <taxon>Dikarya</taxon>
        <taxon>Basidiomycota</taxon>
        <taxon>Agaricomycotina</taxon>
        <taxon>Agaricomycetes</taxon>
        <taxon>Agaricomycetidae</taxon>
        <taxon>Agaricales</taxon>
        <taxon>Marasmiineae</taxon>
        <taxon>Mycenaceae</taxon>
        <taxon>Mycena</taxon>
    </lineage>
</organism>
<protein>
    <recommendedName>
        <fullName evidence="3">F-box domain-containing protein</fullName>
    </recommendedName>
</protein>
<keyword evidence="2" id="KW-1185">Reference proteome</keyword>
<evidence type="ECO:0000313" key="1">
    <source>
        <dbReference type="EMBL" id="KAJ7705719.1"/>
    </source>
</evidence>
<comment type="caution">
    <text evidence="1">The sequence shown here is derived from an EMBL/GenBank/DDBJ whole genome shotgun (WGS) entry which is preliminary data.</text>
</comment>
<dbReference type="EMBL" id="JARKIB010000468">
    <property type="protein sequence ID" value="KAJ7705719.1"/>
    <property type="molecule type" value="Genomic_DNA"/>
</dbReference>
<evidence type="ECO:0000313" key="2">
    <source>
        <dbReference type="Proteomes" id="UP001215598"/>
    </source>
</evidence>
<proteinExistence type="predicted"/>
<reference evidence="1" key="1">
    <citation type="submission" date="2023-03" db="EMBL/GenBank/DDBJ databases">
        <title>Massive genome expansion in bonnet fungi (Mycena s.s.) driven by repeated elements and novel gene families across ecological guilds.</title>
        <authorList>
            <consortium name="Lawrence Berkeley National Laboratory"/>
            <person name="Harder C.B."/>
            <person name="Miyauchi S."/>
            <person name="Viragh M."/>
            <person name="Kuo A."/>
            <person name="Thoen E."/>
            <person name="Andreopoulos B."/>
            <person name="Lu D."/>
            <person name="Skrede I."/>
            <person name="Drula E."/>
            <person name="Henrissat B."/>
            <person name="Morin E."/>
            <person name="Kohler A."/>
            <person name="Barry K."/>
            <person name="LaButti K."/>
            <person name="Morin E."/>
            <person name="Salamov A."/>
            <person name="Lipzen A."/>
            <person name="Mereny Z."/>
            <person name="Hegedus B."/>
            <person name="Baldrian P."/>
            <person name="Stursova M."/>
            <person name="Weitz H."/>
            <person name="Taylor A."/>
            <person name="Grigoriev I.V."/>
            <person name="Nagy L.G."/>
            <person name="Martin F."/>
            <person name="Kauserud H."/>
        </authorList>
    </citation>
    <scope>NUCLEOTIDE SEQUENCE</scope>
    <source>
        <strain evidence="1">CBHHK182m</strain>
    </source>
</reference>
<accession>A0AAD7M8D1</accession>
<dbReference type="Proteomes" id="UP001215598">
    <property type="component" value="Unassembled WGS sequence"/>
</dbReference>
<name>A0AAD7M8D1_9AGAR</name>